<reference evidence="2 3" key="1">
    <citation type="submission" date="2019-06" db="EMBL/GenBank/DDBJ databases">
        <title>WGS assembly of Gossypium darwinii.</title>
        <authorList>
            <person name="Chen Z.J."/>
            <person name="Sreedasyam A."/>
            <person name="Ando A."/>
            <person name="Song Q."/>
            <person name="De L."/>
            <person name="Hulse-Kemp A."/>
            <person name="Ding M."/>
            <person name="Ye W."/>
            <person name="Kirkbride R."/>
            <person name="Jenkins J."/>
            <person name="Plott C."/>
            <person name="Lovell J."/>
            <person name="Lin Y.-M."/>
            <person name="Vaughn R."/>
            <person name="Liu B."/>
            <person name="Li W."/>
            <person name="Simpson S."/>
            <person name="Scheffler B."/>
            <person name="Saski C."/>
            <person name="Grover C."/>
            <person name="Hu G."/>
            <person name="Conover J."/>
            <person name="Carlson J."/>
            <person name="Shu S."/>
            <person name="Boston L."/>
            <person name="Williams M."/>
            <person name="Peterson D."/>
            <person name="Mcgee K."/>
            <person name="Jones D."/>
            <person name="Wendel J."/>
            <person name="Stelly D."/>
            <person name="Grimwood J."/>
            <person name="Schmutz J."/>
        </authorList>
    </citation>
    <scope>NUCLEOTIDE SEQUENCE [LARGE SCALE GENOMIC DNA]</scope>
    <source>
        <strain evidence="2">1808015.09</strain>
    </source>
</reference>
<keyword evidence="1" id="KW-0472">Membrane</keyword>
<evidence type="ECO:0000313" key="3">
    <source>
        <dbReference type="Proteomes" id="UP000323506"/>
    </source>
</evidence>
<dbReference type="EMBL" id="CM017706">
    <property type="protein sequence ID" value="TYG65914.1"/>
    <property type="molecule type" value="Genomic_DNA"/>
</dbReference>
<proteinExistence type="predicted"/>
<dbReference type="AlphaFoldDB" id="A0A5D2C8J6"/>
<keyword evidence="3" id="KW-1185">Reference proteome</keyword>
<dbReference type="Proteomes" id="UP000323506">
    <property type="component" value="Chromosome D06"/>
</dbReference>
<protein>
    <submittedName>
        <fullName evidence="2">Uncharacterized protein</fullName>
    </submittedName>
</protein>
<keyword evidence="1" id="KW-0812">Transmembrane</keyword>
<evidence type="ECO:0000256" key="1">
    <source>
        <dbReference type="SAM" id="Phobius"/>
    </source>
</evidence>
<sequence length="117" mass="13274">MVSTISFWLGLEFGFDPLNGKNGENPDGKGPLGGTQTNGGPSNGFGNIGTKMCFAQMKSTKKFIWSKEFTKDLIFHSYFFDERMLKFYMLFGFSVTLFKIYSLKIYLCLYDLVSILV</sequence>
<accession>A0A5D2C8J6</accession>
<evidence type="ECO:0000313" key="2">
    <source>
        <dbReference type="EMBL" id="TYG65914.1"/>
    </source>
</evidence>
<keyword evidence="1" id="KW-1133">Transmembrane helix</keyword>
<name>A0A5D2C8J6_GOSDA</name>
<organism evidence="2 3">
    <name type="scientific">Gossypium darwinii</name>
    <name type="common">Darwin's cotton</name>
    <name type="synonym">Gossypium barbadense var. darwinii</name>
    <dbReference type="NCBI Taxonomy" id="34276"/>
    <lineage>
        <taxon>Eukaryota</taxon>
        <taxon>Viridiplantae</taxon>
        <taxon>Streptophyta</taxon>
        <taxon>Embryophyta</taxon>
        <taxon>Tracheophyta</taxon>
        <taxon>Spermatophyta</taxon>
        <taxon>Magnoliopsida</taxon>
        <taxon>eudicotyledons</taxon>
        <taxon>Gunneridae</taxon>
        <taxon>Pentapetalae</taxon>
        <taxon>rosids</taxon>
        <taxon>malvids</taxon>
        <taxon>Malvales</taxon>
        <taxon>Malvaceae</taxon>
        <taxon>Malvoideae</taxon>
        <taxon>Gossypium</taxon>
    </lineage>
</organism>
<feature type="transmembrane region" description="Helical" evidence="1">
    <location>
        <begin position="87"/>
        <end position="107"/>
    </location>
</feature>
<gene>
    <name evidence="2" type="ORF">ES288_D06G225000v1</name>
</gene>